<evidence type="ECO:0000313" key="2">
    <source>
        <dbReference type="EMBL" id="WOX56373.1"/>
    </source>
</evidence>
<keyword evidence="1" id="KW-1133">Transmembrane helix</keyword>
<reference evidence="2 3" key="1">
    <citation type="submission" date="2023-10" db="EMBL/GenBank/DDBJ databases">
        <title>The complete genome sequence of Methanoculleus palmolei DSM 4273.</title>
        <authorList>
            <person name="Lai S.-J."/>
            <person name="You Y.-T."/>
            <person name="Chen S.-C."/>
        </authorList>
    </citation>
    <scope>NUCLEOTIDE SEQUENCE [LARGE SCALE GENOMIC DNA]</scope>
    <source>
        <strain evidence="2 3">DSM 4273</strain>
    </source>
</reference>
<sequence>MRKVRVTRTGRDGAIEVGFFFKSIDQLLDPEDPSPLPERELTEFAEEYIASYLDGYSIKEIVGITIGLPQESLTPDIVALLPETIRQHFSFRIADLDDDRRVSLREGRISLVLAAFNAGVAILFVVVFAGYLDGPVAILLTGMITILNWVTAWDTYEYFIYNYRREIRKHRIYQKLAGIDIQVEGW</sequence>
<accession>A0ABD8AA25</accession>
<gene>
    <name evidence="2" type="ORF">R6Y95_03315</name>
</gene>
<dbReference type="Proteomes" id="UP001626603">
    <property type="component" value="Chromosome"/>
</dbReference>
<dbReference type="AlphaFoldDB" id="A0ABD8AA25"/>
<evidence type="ECO:0000313" key="3">
    <source>
        <dbReference type="Proteomes" id="UP001626603"/>
    </source>
</evidence>
<feature type="transmembrane region" description="Helical" evidence="1">
    <location>
        <begin position="138"/>
        <end position="161"/>
    </location>
</feature>
<feature type="transmembrane region" description="Helical" evidence="1">
    <location>
        <begin position="109"/>
        <end position="132"/>
    </location>
</feature>
<dbReference type="EMBL" id="CP137641">
    <property type="protein sequence ID" value="WOX56373.1"/>
    <property type="molecule type" value="Genomic_DNA"/>
</dbReference>
<protein>
    <submittedName>
        <fullName evidence="2">Uncharacterized protein</fullName>
    </submittedName>
</protein>
<keyword evidence="3" id="KW-1185">Reference proteome</keyword>
<keyword evidence="1" id="KW-0472">Membrane</keyword>
<proteinExistence type="predicted"/>
<organism evidence="2 3">
    <name type="scientific">Methanoculleus palmolei</name>
    <dbReference type="NCBI Taxonomy" id="72612"/>
    <lineage>
        <taxon>Archaea</taxon>
        <taxon>Methanobacteriati</taxon>
        <taxon>Methanobacteriota</taxon>
        <taxon>Stenosarchaea group</taxon>
        <taxon>Methanomicrobia</taxon>
        <taxon>Methanomicrobiales</taxon>
        <taxon>Methanomicrobiaceae</taxon>
        <taxon>Methanoculleus</taxon>
    </lineage>
</organism>
<evidence type="ECO:0000256" key="1">
    <source>
        <dbReference type="SAM" id="Phobius"/>
    </source>
</evidence>
<name>A0ABD8AA25_9EURY</name>
<keyword evidence="1" id="KW-0812">Transmembrane</keyword>